<protein>
    <submittedName>
        <fullName evidence="1">Zinc-ribbon containing domain protein</fullName>
    </submittedName>
</protein>
<organism evidence="1">
    <name type="scientific">Siphoviridae sp. ctLR131</name>
    <dbReference type="NCBI Taxonomy" id="2826250"/>
    <lineage>
        <taxon>Viruses</taxon>
        <taxon>Duplodnaviria</taxon>
        <taxon>Heunggongvirae</taxon>
        <taxon>Uroviricota</taxon>
        <taxon>Caudoviricetes</taxon>
    </lineage>
</organism>
<sequence length="96" mass="10975">MTIQEALKIFENVRPQKNRIIIEALNTIKTAVKKQIPKKPITETVNRGISVSGEYDIDFNYLCPNCNTVVGDYETNDVFYEFCPECGQALERSDIK</sequence>
<reference evidence="1" key="1">
    <citation type="journal article" date="2021" name="Proc. Natl. Acad. Sci. U.S.A.">
        <title>A Catalog of Tens of Thousands of Viruses from Human Metagenomes Reveals Hidden Associations with Chronic Diseases.</title>
        <authorList>
            <person name="Tisza M.J."/>
            <person name="Buck C.B."/>
        </authorList>
    </citation>
    <scope>NUCLEOTIDE SEQUENCE</scope>
    <source>
        <strain evidence="1">CtLR131</strain>
    </source>
</reference>
<accession>A0A8S5MNM0</accession>
<name>A0A8S5MNM0_9CAUD</name>
<proteinExistence type="predicted"/>
<dbReference type="EMBL" id="BK014949">
    <property type="protein sequence ID" value="DAD83973.1"/>
    <property type="molecule type" value="Genomic_DNA"/>
</dbReference>
<evidence type="ECO:0000313" key="1">
    <source>
        <dbReference type="EMBL" id="DAD83973.1"/>
    </source>
</evidence>